<dbReference type="AlphaFoldDB" id="A0A1Y2M354"/>
<dbReference type="STRING" id="105696.A0A1Y2M354"/>
<evidence type="ECO:0000313" key="4">
    <source>
        <dbReference type="Proteomes" id="UP000193240"/>
    </source>
</evidence>
<dbReference type="PANTHER" id="PTHR24359:SF1">
    <property type="entry name" value="INHIBITOR OF NUCLEAR FACTOR KAPPA-B KINASE EPSILON SUBUNIT HOMOLOG 1-RELATED"/>
    <property type="match status" value="1"/>
</dbReference>
<evidence type="ECO:0000259" key="2">
    <source>
        <dbReference type="PROSITE" id="PS50011"/>
    </source>
</evidence>
<dbReference type="SMART" id="SM00220">
    <property type="entry name" value="S_TKc"/>
    <property type="match status" value="1"/>
</dbReference>
<accession>A0A1Y2M354</accession>
<gene>
    <name evidence="3" type="ORF">B5807_04946</name>
</gene>
<dbReference type="InterPro" id="IPR000719">
    <property type="entry name" value="Prot_kinase_dom"/>
</dbReference>
<organism evidence="3 4">
    <name type="scientific">Epicoccum nigrum</name>
    <name type="common">Soil fungus</name>
    <name type="synonym">Epicoccum purpurascens</name>
    <dbReference type="NCBI Taxonomy" id="105696"/>
    <lineage>
        <taxon>Eukaryota</taxon>
        <taxon>Fungi</taxon>
        <taxon>Dikarya</taxon>
        <taxon>Ascomycota</taxon>
        <taxon>Pezizomycotina</taxon>
        <taxon>Dothideomycetes</taxon>
        <taxon>Pleosporomycetidae</taxon>
        <taxon>Pleosporales</taxon>
        <taxon>Pleosporineae</taxon>
        <taxon>Didymellaceae</taxon>
        <taxon>Epicoccum</taxon>
    </lineage>
</organism>
<dbReference type="GO" id="GO:0005524">
    <property type="term" value="F:ATP binding"/>
    <property type="evidence" value="ECO:0007669"/>
    <property type="project" value="InterPro"/>
</dbReference>
<dbReference type="PROSITE" id="PS50011">
    <property type="entry name" value="PROTEIN_KINASE_DOM"/>
    <property type="match status" value="1"/>
</dbReference>
<dbReference type="PANTHER" id="PTHR24359">
    <property type="entry name" value="SERINE/THREONINE-PROTEIN KINASE SBK1"/>
    <property type="match status" value="1"/>
</dbReference>
<name>A0A1Y2M354_EPING</name>
<dbReference type="InterPro" id="IPR008271">
    <property type="entry name" value="Ser/Thr_kinase_AS"/>
</dbReference>
<dbReference type="PROSITE" id="PS00108">
    <property type="entry name" value="PROTEIN_KINASE_ST"/>
    <property type="match status" value="1"/>
</dbReference>
<dbReference type="Pfam" id="PF00069">
    <property type="entry name" value="Pkinase"/>
    <property type="match status" value="1"/>
</dbReference>
<feature type="compositionally biased region" description="Polar residues" evidence="1">
    <location>
        <begin position="930"/>
        <end position="943"/>
    </location>
</feature>
<feature type="compositionally biased region" description="Basic and acidic residues" evidence="1">
    <location>
        <begin position="881"/>
        <end position="904"/>
    </location>
</feature>
<dbReference type="Gene3D" id="1.10.510.10">
    <property type="entry name" value="Transferase(Phosphotransferase) domain 1"/>
    <property type="match status" value="1"/>
</dbReference>
<evidence type="ECO:0000256" key="1">
    <source>
        <dbReference type="SAM" id="MobiDB-lite"/>
    </source>
</evidence>
<dbReference type="InterPro" id="IPR011009">
    <property type="entry name" value="Kinase-like_dom_sf"/>
</dbReference>
<feature type="region of interest" description="Disordered" evidence="1">
    <location>
        <begin position="881"/>
        <end position="977"/>
    </location>
</feature>
<keyword evidence="4" id="KW-1185">Reference proteome</keyword>
<proteinExistence type="predicted"/>
<evidence type="ECO:0000313" key="3">
    <source>
        <dbReference type="EMBL" id="OSS50493.1"/>
    </source>
</evidence>
<feature type="domain" description="Protein kinase" evidence="2">
    <location>
        <begin position="182"/>
        <end position="531"/>
    </location>
</feature>
<dbReference type="EMBL" id="KZ107842">
    <property type="protein sequence ID" value="OSS50493.1"/>
    <property type="molecule type" value="Genomic_DNA"/>
</dbReference>
<protein>
    <recommendedName>
        <fullName evidence="2">Protein kinase domain-containing protein</fullName>
    </recommendedName>
</protein>
<dbReference type="Proteomes" id="UP000193240">
    <property type="component" value="Unassembled WGS sequence"/>
</dbReference>
<dbReference type="GO" id="GO:0004674">
    <property type="term" value="F:protein serine/threonine kinase activity"/>
    <property type="evidence" value="ECO:0007669"/>
    <property type="project" value="TreeGrafter"/>
</dbReference>
<dbReference type="SUPFAM" id="SSF56112">
    <property type="entry name" value="Protein kinase-like (PK-like)"/>
    <property type="match status" value="1"/>
</dbReference>
<reference evidence="3 4" key="1">
    <citation type="journal article" date="2017" name="Genome Announc.">
        <title>Genome sequence of the saprophytic ascomycete Epicoccum nigrum ICMP 19927 strain isolated from New Zealand.</title>
        <authorList>
            <person name="Fokin M."/>
            <person name="Fleetwood D."/>
            <person name="Weir B.S."/>
            <person name="Villas-Boas S.G."/>
        </authorList>
    </citation>
    <scope>NUCLEOTIDE SEQUENCE [LARGE SCALE GENOMIC DNA]</scope>
    <source>
        <strain evidence="3 4">ICMP 19927</strain>
    </source>
</reference>
<dbReference type="InParanoid" id="A0A1Y2M354"/>
<sequence>MQAACRAAQDKVENILEGESPDQFVPIDKLKKFLTPGKIEEILYCDCSKCKADKQLYSGVSELKDYVVRITGPPNQTASTHSTKRFYSIFGLLIYSRHPLFIIGFLDHSINDGRLEAWALTKHDPSRAQQPVFSRTQLKQYTGEFCIQRDEDFDAFVKLFLNRIRHFAIPQLSDEGFWINEKAILPFIGEKEIGKRKNSDGRSTREGANGRVFAFKIYHEYDFINNRSKTGYVRKQIQTLQPQAFLERSNIEYVQRFEDDHIVKLVKAYAHGENINLVFPKAWTNLDHLLRDNEYHYDSKRGSSLSAADAWIQLQGISSALKRMHGFGSEESGHSERMTGSKICIHFDLKPDNILVEEGLNGAAGRWLITDFGQAALAPRGNGTTPLVGGHFGTDAYAPPEIDESVDTGRAYDIWSLGCIMLEIAAFVLYSYAGLKGAQGLDQARRSTQPGSRGTDERFFYRERGKQAVVKKAIYDFMVQLQTDHAESGESDPASKEFLSSILCIIQDMLRPQAKDRINMERVVDSLVSALAQAKADPTGHDEQPLQESQNETILGGAQLRKITLWRWLGPGKGNRLSNLEVSEDNSGVMRLHCWAKGLSPVSPSFHRADIKIIPLYAFWDPDGPVKSRTWLNFLRHSEPYSVSVVADTKYAFDKLQDARHVQSTVTSQEILDSFDLTNFKFQTPQSLRKVLKGFKGIWSKQKAIENVESTTVDGDSLDLGSATIQIWVETPPILDKPVVSVSRKNTLYQSDSELSKVPPRRVCIYLHKQKFVFTIKVDDNWVVGTSSHDTGNSRSGEATQMFFEPHPKRNPSFYGSWLRPTPAEHSDEERYPAGIPLDPKVLQYYEDMDSVEIESVELTFANSDGCKTFHEKYLDTKERWSKERSEQHDRIQVNREPETRPRLPEGVNRLPFPAKKVPFRKTNVDRDSQSSSRLSTAGSMHDSTMEHVAPQQETRFLTVGHSHNHRRRRASNEYDA</sequence>
<dbReference type="OMA" id="RINMERV"/>
<dbReference type="CDD" id="cd00180">
    <property type="entry name" value="PKc"/>
    <property type="match status" value="1"/>
</dbReference>